<dbReference type="AlphaFoldDB" id="A0A3M7PSG4"/>
<name>A0A3M7PSG4_BRAPC</name>
<reference evidence="1 2" key="1">
    <citation type="journal article" date="2018" name="Sci. Rep.">
        <title>Genomic signatures of local adaptation to the degree of environmental predictability in rotifers.</title>
        <authorList>
            <person name="Franch-Gras L."/>
            <person name="Hahn C."/>
            <person name="Garcia-Roger E.M."/>
            <person name="Carmona M.J."/>
            <person name="Serra M."/>
            <person name="Gomez A."/>
        </authorList>
    </citation>
    <scope>NUCLEOTIDE SEQUENCE [LARGE SCALE GENOMIC DNA]</scope>
    <source>
        <strain evidence="1">HYR1</strain>
    </source>
</reference>
<evidence type="ECO:0000313" key="2">
    <source>
        <dbReference type="Proteomes" id="UP000276133"/>
    </source>
</evidence>
<dbReference type="Proteomes" id="UP000276133">
    <property type="component" value="Unassembled WGS sequence"/>
</dbReference>
<dbReference type="EMBL" id="REGN01009053">
    <property type="protein sequence ID" value="RNA02087.1"/>
    <property type="molecule type" value="Genomic_DNA"/>
</dbReference>
<keyword evidence="2" id="KW-1185">Reference proteome</keyword>
<organism evidence="1 2">
    <name type="scientific">Brachionus plicatilis</name>
    <name type="common">Marine rotifer</name>
    <name type="synonym">Brachionus muelleri</name>
    <dbReference type="NCBI Taxonomy" id="10195"/>
    <lineage>
        <taxon>Eukaryota</taxon>
        <taxon>Metazoa</taxon>
        <taxon>Spiralia</taxon>
        <taxon>Gnathifera</taxon>
        <taxon>Rotifera</taxon>
        <taxon>Eurotatoria</taxon>
        <taxon>Monogononta</taxon>
        <taxon>Pseudotrocha</taxon>
        <taxon>Ploima</taxon>
        <taxon>Brachionidae</taxon>
        <taxon>Brachionus</taxon>
    </lineage>
</organism>
<proteinExistence type="predicted"/>
<gene>
    <name evidence="1" type="ORF">BpHYR1_016857</name>
</gene>
<evidence type="ECO:0000313" key="1">
    <source>
        <dbReference type="EMBL" id="RNA02087.1"/>
    </source>
</evidence>
<protein>
    <submittedName>
        <fullName evidence="1">Uncharacterized protein</fullName>
    </submittedName>
</protein>
<comment type="caution">
    <text evidence="1">The sequence shown here is derived from an EMBL/GenBank/DDBJ whole genome shotgun (WGS) entry which is preliminary data.</text>
</comment>
<sequence>MLDESRGNSSSWQLRTAPSPGFKSLKNFDFETIVKTFMLKLQQNSGIWQIYCIKQPKSI</sequence>
<accession>A0A3M7PSG4</accession>